<feature type="signal peptide" evidence="1">
    <location>
        <begin position="1"/>
        <end position="21"/>
    </location>
</feature>
<evidence type="ECO:0000313" key="4">
    <source>
        <dbReference type="EMBL" id="CAF3546837.1"/>
    </source>
</evidence>
<dbReference type="Proteomes" id="UP000663836">
    <property type="component" value="Unassembled WGS sequence"/>
</dbReference>
<feature type="chain" id="PRO_5035598604" evidence="1">
    <location>
        <begin position="22"/>
        <end position="122"/>
    </location>
</feature>
<name>A0A813ZV24_9BILA</name>
<dbReference type="EMBL" id="CAJNOL010003178">
    <property type="protein sequence ID" value="CAF1550157.1"/>
    <property type="molecule type" value="Genomic_DNA"/>
</dbReference>
<gene>
    <name evidence="4" type="ORF">JBS370_LOCUS1145</name>
    <name evidence="3" type="ORF">JXQ802_LOCUS43581</name>
    <name evidence="2" type="ORF">ZHD862_LOCUS7618</name>
</gene>
<sequence length="122" mass="14688">MNKIIFSLLIIHLFLFKLIITKRRNDEIKQQVIRESHLNKHSVTNKNEDQQRYLADIKFEERCDPKNKNFERNCSPLEQCLLTSSTHNPIKKHSLRTVLEPKEDANQFLAFSRRKRFFYLLS</sequence>
<keyword evidence="6" id="KW-1185">Reference proteome</keyword>
<keyword evidence="1" id="KW-0732">Signal</keyword>
<evidence type="ECO:0000313" key="3">
    <source>
        <dbReference type="EMBL" id="CAF1550157.1"/>
    </source>
</evidence>
<reference evidence="2" key="1">
    <citation type="submission" date="2021-02" db="EMBL/GenBank/DDBJ databases">
        <authorList>
            <person name="Nowell W R."/>
        </authorList>
    </citation>
    <scope>NUCLEOTIDE SEQUENCE</scope>
</reference>
<dbReference type="Proteomes" id="UP000663864">
    <property type="component" value="Unassembled WGS sequence"/>
</dbReference>
<evidence type="ECO:0000313" key="6">
    <source>
        <dbReference type="Proteomes" id="UP000663870"/>
    </source>
</evidence>
<dbReference type="AlphaFoldDB" id="A0A813ZV24"/>
<protein>
    <submittedName>
        <fullName evidence="2">Uncharacterized protein</fullName>
    </submittedName>
</protein>
<evidence type="ECO:0000256" key="1">
    <source>
        <dbReference type="SAM" id="SignalP"/>
    </source>
</evidence>
<dbReference type="EMBL" id="CAJNOT010000233">
    <property type="protein sequence ID" value="CAF0905606.1"/>
    <property type="molecule type" value="Genomic_DNA"/>
</dbReference>
<comment type="caution">
    <text evidence="2">The sequence shown here is derived from an EMBL/GenBank/DDBJ whole genome shotgun (WGS) entry which is preliminary data.</text>
</comment>
<dbReference type="EMBL" id="CAJOBD010000036">
    <property type="protein sequence ID" value="CAF3546837.1"/>
    <property type="molecule type" value="Genomic_DNA"/>
</dbReference>
<proteinExistence type="predicted"/>
<evidence type="ECO:0000313" key="5">
    <source>
        <dbReference type="Proteomes" id="UP000663864"/>
    </source>
</evidence>
<dbReference type="Proteomes" id="UP000663870">
    <property type="component" value="Unassembled WGS sequence"/>
</dbReference>
<evidence type="ECO:0000313" key="2">
    <source>
        <dbReference type="EMBL" id="CAF0905606.1"/>
    </source>
</evidence>
<organism evidence="2 5">
    <name type="scientific">Rotaria sordida</name>
    <dbReference type="NCBI Taxonomy" id="392033"/>
    <lineage>
        <taxon>Eukaryota</taxon>
        <taxon>Metazoa</taxon>
        <taxon>Spiralia</taxon>
        <taxon>Gnathifera</taxon>
        <taxon>Rotifera</taxon>
        <taxon>Eurotatoria</taxon>
        <taxon>Bdelloidea</taxon>
        <taxon>Philodinida</taxon>
        <taxon>Philodinidae</taxon>
        <taxon>Rotaria</taxon>
    </lineage>
</organism>
<accession>A0A813ZV24</accession>